<dbReference type="Proteomes" id="UP000199356">
    <property type="component" value="Unassembled WGS sequence"/>
</dbReference>
<gene>
    <name evidence="3" type="ORF">SAMN04488047_105183</name>
</gene>
<dbReference type="EMBL" id="FOXA01000005">
    <property type="protein sequence ID" value="SFP35582.1"/>
    <property type="molecule type" value="Genomic_DNA"/>
</dbReference>
<sequence>MSGRESWSTRHARLMNRLHARLSTLSRTSPRFAVQTEPRTMGQVGRGRQLLDGQFLFAGYLVESEDTAPWDLPMPAPRFEAALHGFTWLDDLAADGTGAARRRARDWTHDWVRRYGRGKGPGWTPELTARRLVRCIDHADVLLHGVRRPVAEAFRRSLAHQTRFLARRCRATPRGLPRVEALTALLLAGLALEGAQAHAGPAAKALAREAGQCIDDGGGIASRNPEELLEIFTLLTWASAALAESGRAPEPEQLAAVRRIAPTLRALRHGDGGLPRFHGGGRGAEGRLEHALALSAVRSGPAEGLAMGFARLRHGRTSVILDAAAPPEGEASANGHASTLALEVTSGRRPLIVNCGTGAAFGEKWRRAGRATASHSTLALDGFSSARLGVEGLTAGGTAELLVDAPTDVRMERHDTDLANGVIMAHDGYLATHGLTHVRQVYLSTDGRSLQGEDLLVTLERPDERRFDTARDQAGGDGVPFKVRFHLHPDVEAEHEGDGRSIRLRLRSGEVWHFRHPNGARMSLEASVFLEPGRLSPRATSQIVLSSSAREYATRVAWTLAKAKETPDAVRDLERDELETT</sequence>
<organism evidence="3 4">
    <name type="scientific">Tranquillimonas alkanivorans</name>
    <dbReference type="NCBI Taxonomy" id="441119"/>
    <lineage>
        <taxon>Bacteria</taxon>
        <taxon>Pseudomonadati</taxon>
        <taxon>Pseudomonadota</taxon>
        <taxon>Alphaproteobacteria</taxon>
        <taxon>Rhodobacterales</taxon>
        <taxon>Roseobacteraceae</taxon>
        <taxon>Tranquillimonas</taxon>
    </lineage>
</organism>
<dbReference type="GO" id="GO:0030313">
    <property type="term" value="C:cell envelope"/>
    <property type="evidence" value="ECO:0007669"/>
    <property type="project" value="UniProtKB-SubCell"/>
</dbReference>
<dbReference type="RefSeq" id="WP_093420473.1">
    <property type="nucleotide sequence ID" value="NZ_FOXA01000005.1"/>
</dbReference>
<dbReference type="Gene3D" id="2.70.98.70">
    <property type="match status" value="1"/>
</dbReference>
<dbReference type="GO" id="GO:0016829">
    <property type="term" value="F:lyase activity"/>
    <property type="evidence" value="ECO:0007669"/>
    <property type="project" value="InterPro"/>
</dbReference>
<evidence type="ECO:0000259" key="2">
    <source>
        <dbReference type="Pfam" id="PF07940"/>
    </source>
</evidence>
<dbReference type="AlphaFoldDB" id="A0A1I5PN64"/>
<name>A0A1I5PN64_9RHOB</name>
<evidence type="ECO:0000313" key="4">
    <source>
        <dbReference type="Proteomes" id="UP000199356"/>
    </source>
</evidence>
<feature type="domain" description="Heparinase II/III-like C-terminal" evidence="2">
    <location>
        <begin position="300"/>
        <end position="559"/>
    </location>
</feature>
<dbReference type="Gene3D" id="1.50.10.100">
    <property type="entry name" value="Chondroitin AC/alginate lyase"/>
    <property type="match status" value="1"/>
</dbReference>
<protein>
    <submittedName>
        <fullName evidence="3">Uncharacterized conserved protein, heparinase superfamily</fullName>
    </submittedName>
</protein>
<dbReference type="OrthoDB" id="9787373at2"/>
<evidence type="ECO:0000313" key="3">
    <source>
        <dbReference type="EMBL" id="SFP35582.1"/>
    </source>
</evidence>
<comment type="subcellular location">
    <subcellularLocation>
        <location evidence="1">Cell envelope</location>
    </subcellularLocation>
</comment>
<proteinExistence type="predicted"/>
<evidence type="ECO:0000256" key="1">
    <source>
        <dbReference type="ARBA" id="ARBA00004196"/>
    </source>
</evidence>
<keyword evidence="4" id="KW-1185">Reference proteome</keyword>
<dbReference type="InterPro" id="IPR008929">
    <property type="entry name" value="Chondroitin_lyas"/>
</dbReference>
<dbReference type="InterPro" id="IPR012480">
    <property type="entry name" value="Hepar_II_III_C"/>
</dbReference>
<reference evidence="3 4" key="1">
    <citation type="submission" date="2016-10" db="EMBL/GenBank/DDBJ databases">
        <authorList>
            <person name="de Groot N.N."/>
        </authorList>
    </citation>
    <scope>NUCLEOTIDE SEQUENCE [LARGE SCALE GENOMIC DNA]</scope>
    <source>
        <strain evidence="3 4">DSM 19547</strain>
    </source>
</reference>
<dbReference type="STRING" id="441119.SAMN04488047_105183"/>
<dbReference type="Pfam" id="PF07940">
    <property type="entry name" value="Hepar_II_III_C"/>
    <property type="match status" value="1"/>
</dbReference>
<accession>A0A1I5PN64</accession>